<keyword evidence="2" id="KW-1185">Reference proteome</keyword>
<organism evidence="1 2">
    <name type="scientific">Daphnia magna</name>
    <dbReference type="NCBI Taxonomy" id="35525"/>
    <lineage>
        <taxon>Eukaryota</taxon>
        <taxon>Metazoa</taxon>
        <taxon>Ecdysozoa</taxon>
        <taxon>Arthropoda</taxon>
        <taxon>Crustacea</taxon>
        <taxon>Branchiopoda</taxon>
        <taxon>Diplostraca</taxon>
        <taxon>Cladocera</taxon>
        <taxon>Anomopoda</taxon>
        <taxon>Daphniidae</taxon>
        <taxon>Daphnia</taxon>
    </lineage>
</organism>
<accession>A0ABR0A1P7</accession>
<evidence type="ECO:0000313" key="2">
    <source>
        <dbReference type="Proteomes" id="UP001234178"/>
    </source>
</evidence>
<dbReference type="Proteomes" id="UP001234178">
    <property type="component" value="Unassembled WGS sequence"/>
</dbReference>
<gene>
    <name evidence="1" type="ORF">OUZ56_001079</name>
</gene>
<evidence type="ECO:0000313" key="1">
    <source>
        <dbReference type="EMBL" id="KAK4019046.1"/>
    </source>
</evidence>
<sequence>MCKAHYQAWVHTTAEALRREGCMKEAKGHEDQDTIRLPFQSGLEFTVNEQLITRSKPNHTPDDVGV</sequence>
<proteinExistence type="predicted"/>
<comment type="caution">
    <text evidence="1">The sequence shown here is derived from an EMBL/GenBank/DDBJ whole genome shotgun (WGS) entry which is preliminary data.</text>
</comment>
<dbReference type="EMBL" id="JAOYFB010000036">
    <property type="protein sequence ID" value="KAK4019046.1"/>
    <property type="molecule type" value="Genomic_DNA"/>
</dbReference>
<protein>
    <submittedName>
        <fullName evidence="1">Uncharacterized protein</fullName>
    </submittedName>
</protein>
<name>A0ABR0A1P7_9CRUS</name>
<reference evidence="1 2" key="1">
    <citation type="journal article" date="2023" name="Nucleic Acids Res.">
        <title>The hologenome of Daphnia magna reveals possible DNA methylation and microbiome-mediated evolution of the host genome.</title>
        <authorList>
            <person name="Chaturvedi A."/>
            <person name="Li X."/>
            <person name="Dhandapani V."/>
            <person name="Marshall H."/>
            <person name="Kissane S."/>
            <person name="Cuenca-Cambronero M."/>
            <person name="Asole G."/>
            <person name="Calvet F."/>
            <person name="Ruiz-Romero M."/>
            <person name="Marangio P."/>
            <person name="Guigo R."/>
            <person name="Rago D."/>
            <person name="Mirbahai L."/>
            <person name="Eastwood N."/>
            <person name="Colbourne J.K."/>
            <person name="Zhou J."/>
            <person name="Mallon E."/>
            <person name="Orsini L."/>
        </authorList>
    </citation>
    <scope>NUCLEOTIDE SEQUENCE [LARGE SCALE GENOMIC DNA]</scope>
    <source>
        <strain evidence="1">LRV0_1</strain>
    </source>
</reference>